<dbReference type="AlphaFoldDB" id="A0A5N6ABU0"/>
<keyword evidence="2" id="KW-1133">Transmembrane helix</keyword>
<evidence type="ECO:0000313" key="4">
    <source>
        <dbReference type="Proteomes" id="UP000314251"/>
    </source>
</evidence>
<evidence type="ECO:0000313" key="3">
    <source>
        <dbReference type="EMBL" id="KAB8165702.1"/>
    </source>
</evidence>
<feature type="transmembrane region" description="Helical" evidence="2">
    <location>
        <begin position="46"/>
        <end position="66"/>
    </location>
</feature>
<proteinExistence type="predicted"/>
<organism evidence="3 4">
    <name type="scientific">Streptomyces mimosae</name>
    <dbReference type="NCBI Taxonomy" id="2586635"/>
    <lineage>
        <taxon>Bacteria</taxon>
        <taxon>Bacillati</taxon>
        <taxon>Actinomycetota</taxon>
        <taxon>Actinomycetes</taxon>
        <taxon>Kitasatosporales</taxon>
        <taxon>Streptomycetaceae</taxon>
        <taxon>Streptomyces</taxon>
    </lineage>
</organism>
<dbReference type="Proteomes" id="UP000314251">
    <property type="component" value="Unassembled WGS sequence"/>
</dbReference>
<comment type="caution">
    <text evidence="3">The sequence shown here is derived from an EMBL/GenBank/DDBJ whole genome shotgun (WGS) entry which is preliminary data.</text>
</comment>
<keyword evidence="4" id="KW-1185">Reference proteome</keyword>
<dbReference type="OrthoDB" id="10003119at2"/>
<protein>
    <submittedName>
        <fullName evidence="3">Uncharacterized protein</fullName>
    </submittedName>
</protein>
<feature type="compositionally biased region" description="Pro residues" evidence="1">
    <location>
        <begin position="88"/>
        <end position="100"/>
    </location>
</feature>
<keyword evidence="2" id="KW-0472">Membrane</keyword>
<evidence type="ECO:0000256" key="1">
    <source>
        <dbReference type="SAM" id="MobiDB-lite"/>
    </source>
</evidence>
<gene>
    <name evidence="3" type="ORF">FH607_012185</name>
</gene>
<feature type="region of interest" description="Disordered" evidence="1">
    <location>
        <begin position="81"/>
        <end position="108"/>
    </location>
</feature>
<reference evidence="3" key="1">
    <citation type="submission" date="2019-10" db="EMBL/GenBank/DDBJ databases">
        <title>Nonomuraea sp. nov., isolated from Phyllanthus amarus.</title>
        <authorList>
            <person name="Klykleung N."/>
            <person name="Tanasupawat S."/>
        </authorList>
    </citation>
    <scope>NUCLEOTIDE SEQUENCE [LARGE SCALE GENOMIC DNA]</scope>
    <source>
        <strain evidence="3">3MP-10</strain>
    </source>
</reference>
<sequence>MQRDDSQRRAVRGAGACARGYRIIHREIGSRGAILKFVRDNVALSITLWCLAALLLTFVIAVGAMVRREARVKRQIVEDFHQQSALDVPPPPPPPPPPYRNPTTPEEN</sequence>
<evidence type="ECO:0000256" key="2">
    <source>
        <dbReference type="SAM" id="Phobius"/>
    </source>
</evidence>
<keyword evidence="2" id="KW-0812">Transmembrane</keyword>
<accession>A0A5N6ABU0</accession>
<dbReference type="RefSeq" id="WP_139667708.1">
    <property type="nucleotide sequence ID" value="NZ_VDLY02000007.1"/>
</dbReference>
<name>A0A5N6ABU0_9ACTN</name>
<dbReference type="EMBL" id="VDLY02000007">
    <property type="protein sequence ID" value="KAB8165702.1"/>
    <property type="molecule type" value="Genomic_DNA"/>
</dbReference>